<keyword evidence="2" id="KW-1185">Reference proteome</keyword>
<comment type="caution">
    <text evidence="1">The sequence shown here is derived from an EMBL/GenBank/DDBJ whole genome shotgun (WGS) entry which is preliminary data.</text>
</comment>
<organism evidence="1 2">
    <name type="scientific">Pleodorina starrii</name>
    <dbReference type="NCBI Taxonomy" id="330485"/>
    <lineage>
        <taxon>Eukaryota</taxon>
        <taxon>Viridiplantae</taxon>
        <taxon>Chlorophyta</taxon>
        <taxon>core chlorophytes</taxon>
        <taxon>Chlorophyceae</taxon>
        <taxon>CS clade</taxon>
        <taxon>Chlamydomonadales</taxon>
        <taxon>Volvocaceae</taxon>
        <taxon>Pleodorina</taxon>
    </lineage>
</organism>
<dbReference type="AlphaFoldDB" id="A0A9W6BGT1"/>
<dbReference type="Proteomes" id="UP001165080">
    <property type="component" value="Unassembled WGS sequence"/>
</dbReference>
<name>A0A9W6BGT1_9CHLO</name>
<evidence type="ECO:0000313" key="2">
    <source>
        <dbReference type="Proteomes" id="UP001165080"/>
    </source>
</evidence>
<accession>A0A9W6BGT1</accession>
<proteinExistence type="predicted"/>
<dbReference type="EMBL" id="BRXU01000005">
    <property type="protein sequence ID" value="GLC51774.1"/>
    <property type="molecule type" value="Genomic_DNA"/>
</dbReference>
<reference evidence="1 2" key="1">
    <citation type="journal article" date="2023" name="Commun. Biol.">
        <title>Reorganization of the ancestral sex-determining regions during the evolution of trioecy in Pleodorina starrii.</title>
        <authorList>
            <person name="Takahashi K."/>
            <person name="Suzuki S."/>
            <person name="Kawai-Toyooka H."/>
            <person name="Yamamoto K."/>
            <person name="Hamaji T."/>
            <person name="Ootsuki R."/>
            <person name="Yamaguchi H."/>
            <person name="Kawachi M."/>
            <person name="Higashiyama T."/>
            <person name="Nozaki H."/>
        </authorList>
    </citation>
    <scope>NUCLEOTIDE SEQUENCE [LARGE SCALE GENOMIC DNA]</scope>
    <source>
        <strain evidence="1 2">NIES-4479</strain>
    </source>
</reference>
<sequence>MVHQNRQIIFNRERAIQRAAGARRSRAPPPRVLIAHLPQVHCRKFAAHLYLMDWFLGYPMHTVAYGDARPMAPSPIILPVWVERAVKYGRLLLRTRALLDLDFAKCAVIIMPDMCPALYDLHPSLAPTAGLVPFGAWAQLSWAQQAPKA</sequence>
<evidence type="ECO:0000313" key="1">
    <source>
        <dbReference type="EMBL" id="GLC51774.1"/>
    </source>
</evidence>
<protein>
    <submittedName>
        <fullName evidence="1">Uncharacterized protein</fullName>
    </submittedName>
</protein>
<gene>
    <name evidence="1" type="primary">PLEST003485</name>
    <name evidence="1" type="ORF">PLESTB_000546700</name>
</gene>